<dbReference type="AlphaFoldDB" id="A0AA38W3B5"/>
<evidence type="ECO:0000256" key="2">
    <source>
        <dbReference type="ARBA" id="ARBA00023002"/>
    </source>
</evidence>
<protein>
    <recommendedName>
        <fullName evidence="4">Non-haem dioxygenase N-terminal domain-containing protein</fullName>
    </recommendedName>
</protein>
<sequence>MVHDNTTGFQLDYDRKAELTAFDETKTGVKGLVDAGITEVPRIFILPSSENPNSNDHRSDSDQLNLPTIDLAGIDEDPVRRKEVIEEVKEALESWGFFQMVNHGIPIRVLEEMIKGVIRFHEQESEVKKEWYTRDVSGKRRVVYNSNFDLYVAPVTNWRDSFYCTMAPNPPQPHEMPPPCSSCGFLTMRKEQVWAGADALV</sequence>
<keyword evidence="1" id="KW-0479">Metal-binding</keyword>
<evidence type="ECO:0000256" key="1">
    <source>
        <dbReference type="ARBA" id="ARBA00022723"/>
    </source>
</evidence>
<accession>A0AA38W3B5</accession>
<comment type="caution">
    <text evidence="5">The sequence shown here is derived from an EMBL/GenBank/DDBJ whole genome shotgun (WGS) entry which is preliminary data.</text>
</comment>
<dbReference type="Proteomes" id="UP001172457">
    <property type="component" value="Chromosome 5"/>
</dbReference>
<dbReference type="EMBL" id="JARYMX010000005">
    <property type="protein sequence ID" value="KAJ9547327.1"/>
    <property type="molecule type" value="Genomic_DNA"/>
</dbReference>
<keyword evidence="6" id="KW-1185">Reference proteome</keyword>
<dbReference type="PANTHER" id="PTHR10209:SF884">
    <property type="entry name" value="1-AMINOCYCLOPROPANE-1-CARBOXYLATE OXIDASE HOMOLOG 1-LIKE"/>
    <property type="match status" value="1"/>
</dbReference>
<name>A0AA38W3B5_9ASTR</name>
<dbReference type="InterPro" id="IPR026992">
    <property type="entry name" value="DIOX_N"/>
</dbReference>
<dbReference type="InterPro" id="IPR027443">
    <property type="entry name" value="IPNS-like_sf"/>
</dbReference>
<dbReference type="Gene3D" id="2.60.120.330">
    <property type="entry name" value="B-lactam Antibiotic, Isopenicillin N Synthase, Chain"/>
    <property type="match status" value="1"/>
</dbReference>
<keyword evidence="2" id="KW-0560">Oxidoreductase</keyword>
<keyword evidence="3" id="KW-0408">Iron</keyword>
<reference evidence="5" key="1">
    <citation type="submission" date="2023-03" db="EMBL/GenBank/DDBJ databases">
        <title>Chromosome-scale reference genome and RAD-based genetic map of yellow starthistle (Centaurea solstitialis) reveal putative structural variation and QTLs associated with invader traits.</title>
        <authorList>
            <person name="Reatini B."/>
            <person name="Cang F.A."/>
            <person name="Jiang Q."/>
            <person name="Mckibben M.T.W."/>
            <person name="Barker M.S."/>
            <person name="Rieseberg L.H."/>
            <person name="Dlugosch K.M."/>
        </authorList>
    </citation>
    <scope>NUCLEOTIDE SEQUENCE</scope>
    <source>
        <strain evidence="5">CAN-66</strain>
        <tissue evidence="5">Leaf</tissue>
    </source>
</reference>
<dbReference type="Pfam" id="PF14226">
    <property type="entry name" value="DIOX_N"/>
    <property type="match status" value="1"/>
</dbReference>
<proteinExistence type="predicted"/>
<gene>
    <name evidence="5" type="ORF">OSB04_019870</name>
</gene>
<dbReference type="GO" id="GO:0046872">
    <property type="term" value="F:metal ion binding"/>
    <property type="evidence" value="ECO:0007669"/>
    <property type="project" value="UniProtKB-KW"/>
</dbReference>
<dbReference type="SUPFAM" id="SSF51197">
    <property type="entry name" value="Clavaminate synthase-like"/>
    <property type="match status" value="1"/>
</dbReference>
<evidence type="ECO:0000259" key="4">
    <source>
        <dbReference type="Pfam" id="PF14226"/>
    </source>
</evidence>
<feature type="domain" description="Non-haem dioxygenase N-terminal" evidence="4">
    <location>
        <begin position="66"/>
        <end position="173"/>
    </location>
</feature>
<evidence type="ECO:0000313" key="5">
    <source>
        <dbReference type="EMBL" id="KAJ9547327.1"/>
    </source>
</evidence>
<dbReference type="PANTHER" id="PTHR10209">
    <property type="entry name" value="OXIDOREDUCTASE, 2OG-FE II OXYGENASE FAMILY PROTEIN"/>
    <property type="match status" value="1"/>
</dbReference>
<organism evidence="5 6">
    <name type="scientific">Centaurea solstitialis</name>
    <name type="common">yellow star-thistle</name>
    <dbReference type="NCBI Taxonomy" id="347529"/>
    <lineage>
        <taxon>Eukaryota</taxon>
        <taxon>Viridiplantae</taxon>
        <taxon>Streptophyta</taxon>
        <taxon>Embryophyta</taxon>
        <taxon>Tracheophyta</taxon>
        <taxon>Spermatophyta</taxon>
        <taxon>Magnoliopsida</taxon>
        <taxon>eudicotyledons</taxon>
        <taxon>Gunneridae</taxon>
        <taxon>Pentapetalae</taxon>
        <taxon>asterids</taxon>
        <taxon>campanulids</taxon>
        <taxon>Asterales</taxon>
        <taxon>Asteraceae</taxon>
        <taxon>Carduoideae</taxon>
        <taxon>Cardueae</taxon>
        <taxon>Centaureinae</taxon>
        <taxon>Centaurea</taxon>
    </lineage>
</organism>
<evidence type="ECO:0000313" key="6">
    <source>
        <dbReference type="Proteomes" id="UP001172457"/>
    </source>
</evidence>
<dbReference type="GO" id="GO:0016491">
    <property type="term" value="F:oxidoreductase activity"/>
    <property type="evidence" value="ECO:0007669"/>
    <property type="project" value="UniProtKB-KW"/>
</dbReference>
<evidence type="ECO:0000256" key="3">
    <source>
        <dbReference type="ARBA" id="ARBA00023004"/>
    </source>
</evidence>